<gene>
    <name evidence="9" type="ORF">FOMPIDRAFT_1047563</name>
</gene>
<dbReference type="GO" id="GO:0008380">
    <property type="term" value="P:RNA splicing"/>
    <property type="evidence" value="ECO:0007669"/>
    <property type="project" value="UniProtKB-KW"/>
</dbReference>
<dbReference type="InterPro" id="IPR051372">
    <property type="entry name" value="CWC21"/>
</dbReference>
<dbReference type="PANTHER" id="PTHR36562:SF5">
    <property type="entry name" value="SERINE_ARGININE REPETITIVE MATRIX 2"/>
    <property type="match status" value="1"/>
</dbReference>
<feature type="domain" description="CWF21" evidence="8">
    <location>
        <begin position="54"/>
        <end position="99"/>
    </location>
</feature>
<dbReference type="GO" id="GO:0005681">
    <property type="term" value="C:spliceosomal complex"/>
    <property type="evidence" value="ECO:0007669"/>
    <property type="project" value="UniProtKB-KW"/>
</dbReference>
<evidence type="ECO:0000256" key="7">
    <source>
        <dbReference type="SAM" id="MobiDB-lite"/>
    </source>
</evidence>
<dbReference type="Gene3D" id="6.10.140.420">
    <property type="match status" value="1"/>
</dbReference>
<evidence type="ECO:0000313" key="9">
    <source>
        <dbReference type="EMBL" id="EPT02827.1"/>
    </source>
</evidence>
<dbReference type="AlphaFoldDB" id="S8ECZ3"/>
<protein>
    <recommendedName>
        <fullName evidence="8">CWF21 domain-containing protein</fullName>
    </recommendedName>
</protein>
<organism evidence="9 10">
    <name type="scientific">Fomitopsis schrenkii</name>
    <name type="common">Brown rot fungus</name>
    <dbReference type="NCBI Taxonomy" id="2126942"/>
    <lineage>
        <taxon>Eukaryota</taxon>
        <taxon>Fungi</taxon>
        <taxon>Dikarya</taxon>
        <taxon>Basidiomycota</taxon>
        <taxon>Agaricomycotina</taxon>
        <taxon>Agaricomycetes</taxon>
        <taxon>Polyporales</taxon>
        <taxon>Fomitopsis</taxon>
    </lineage>
</organism>
<keyword evidence="6" id="KW-0539">Nucleus</keyword>
<dbReference type="STRING" id="743788.S8ECZ3"/>
<name>S8ECZ3_FOMSC</name>
<evidence type="ECO:0000313" key="10">
    <source>
        <dbReference type="Proteomes" id="UP000015241"/>
    </source>
</evidence>
<feature type="region of interest" description="Disordered" evidence="7">
    <location>
        <begin position="130"/>
        <end position="206"/>
    </location>
</feature>
<dbReference type="InParanoid" id="S8ECZ3"/>
<evidence type="ECO:0000256" key="6">
    <source>
        <dbReference type="ARBA" id="ARBA00023242"/>
    </source>
</evidence>
<proteinExistence type="inferred from homology"/>
<evidence type="ECO:0000259" key="8">
    <source>
        <dbReference type="SMART" id="SM01115"/>
    </source>
</evidence>
<evidence type="ECO:0000256" key="3">
    <source>
        <dbReference type="ARBA" id="ARBA00022664"/>
    </source>
</evidence>
<keyword evidence="3" id="KW-0507">mRNA processing</keyword>
<comment type="subcellular location">
    <subcellularLocation>
        <location evidence="1">Nucleus</location>
    </subcellularLocation>
</comment>
<dbReference type="EMBL" id="KE504133">
    <property type="protein sequence ID" value="EPT02827.1"/>
    <property type="molecule type" value="Genomic_DNA"/>
</dbReference>
<evidence type="ECO:0000256" key="4">
    <source>
        <dbReference type="ARBA" id="ARBA00022728"/>
    </source>
</evidence>
<dbReference type="SMART" id="SM01115">
    <property type="entry name" value="cwf21"/>
    <property type="match status" value="1"/>
</dbReference>
<dbReference type="Proteomes" id="UP000015241">
    <property type="component" value="Unassembled WGS sequence"/>
</dbReference>
<dbReference type="GO" id="GO:0006397">
    <property type="term" value="P:mRNA processing"/>
    <property type="evidence" value="ECO:0007669"/>
    <property type="project" value="UniProtKB-KW"/>
</dbReference>
<comment type="similarity">
    <text evidence="2">Belongs to the CWC21 family.</text>
</comment>
<keyword evidence="4" id="KW-0747">Spliceosome</keyword>
<dbReference type="PANTHER" id="PTHR36562">
    <property type="entry name" value="SERINE/ARGININE REPETITIVE MATRIX 2"/>
    <property type="match status" value="1"/>
</dbReference>
<dbReference type="HOGENOM" id="CLU_860904_0_0_1"/>
<keyword evidence="10" id="KW-1185">Reference proteome</keyword>
<dbReference type="Pfam" id="PF08312">
    <property type="entry name" value="cwf21"/>
    <property type="match status" value="1"/>
</dbReference>
<dbReference type="InterPro" id="IPR013170">
    <property type="entry name" value="mRNA_splic_Cwf21_dom"/>
</dbReference>
<feature type="compositionally biased region" description="Basic and acidic residues" evidence="7">
    <location>
        <begin position="142"/>
        <end position="206"/>
    </location>
</feature>
<evidence type="ECO:0000256" key="5">
    <source>
        <dbReference type="ARBA" id="ARBA00023187"/>
    </source>
</evidence>
<dbReference type="OrthoDB" id="10267305at2759"/>
<dbReference type="eggNOG" id="KOG1869">
    <property type="taxonomic scope" value="Eukaryota"/>
</dbReference>
<evidence type="ECO:0000256" key="2">
    <source>
        <dbReference type="ARBA" id="ARBA00005954"/>
    </source>
</evidence>
<keyword evidence="5" id="KW-0508">mRNA splicing</keyword>
<evidence type="ECO:0000256" key="1">
    <source>
        <dbReference type="ARBA" id="ARBA00004123"/>
    </source>
</evidence>
<sequence>MYNGIGLTTPRGSGTNGYVVRNLSTLRVHQTAADRAGAWDIAPPKHREPDAAILEHEKKRKVEVKCLELQLELEEKGLEEDDIEKQVDELRQKLLANLNTMAANAKGLKPSDTHAIAAAKKEELSKMARALGTRSDYTEGDAFDREKQEENKMRRMAEREERERQREEEREKMRQQKEKWEVERKERDRLRRREEDKRRKEREEEMKRIGKGIIATYLAITFTTSPWASPFFSVPVSPSPWTSAILSLTFTSSSCGSAPLASFALPASPCTPPTLTVPLASPSPRAASLRLALAVATAALPPFRLGRAALPWRARCIWVPASVSAQVASAIPVPS</sequence>
<accession>S8ECZ3</accession>
<dbReference type="CDD" id="cd21372">
    <property type="entry name" value="cwf21_CWC21-like"/>
    <property type="match status" value="1"/>
</dbReference>
<reference evidence="9 10" key="1">
    <citation type="journal article" date="2012" name="Science">
        <title>The Paleozoic origin of enzymatic lignin decomposition reconstructed from 31 fungal genomes.</title>
        <authorList>
            <person name="Floudas D."/>
            <person name="Binder M."/>
            <person name="Riley R."/>
            <person name="Barry K."/>
            <person name="Blanchette R.A."/>
            <person name="Henrissat B."/>
            <person name="Martinez A.T."/>
            <person name="Otillar R."/>
            <person name="Spatafora J.W."/>
            <person name="Yadav J.S."/>
            <person name="Aerts A."/>
            <person name="Benoit I."/>
            <person name="Boyd A."/>
            <person name="Carlson A."/>
            <person name="Copeland A."/>
            <person name="Coutinho P.M."/>
            <person name="de Vries R.P."/>
            <person name="Ferreira P."/>
            <person name="Findley K."/>
            <person name="Foster B."/>
            <person name="Gaskell J."/>
            <person name="Glotzer D."/>
            <person name="Gorecki P."/>
            <person name="Heitman J."/>
            <person name="Hesse C."/>
            <person name="Hori C."/>
            <person name="Igarashi K."/>
            <person name="Jurgens J.A."/>
            <person name="Kallen N."/>
            <person name="Kersten P."/>
            <person name="Kohler A."/>
            <person name="Kuees U."/>
            <person name="Kumar T.K.A."/>
            <person name="Kuo A."/>
            <person name="LaButti K."/>
            <person name="Larrondo L.F."/>
            <person name="Lindquist E."/>
            <person name="Ling A."/>
            <person name="Lombard V."/>
            <person name="Lucas S."/>
            <person name="Lundell T."/>
            <person name="Martin R."/>
            <person name="McLaughlin D.J."/>
            <person name="Morgenstern I."/>
            <person name="Morin E."/>
            <person name="Murat C."/>
            <person name="Nagy L.G."/>
            <person name="Nolan M."/>
            <person name="Ohm R.A."/>
            <person name="Patyshakuliyeva A."/>
            <person name="Rokas A."/>
            <person name="Ruiz-Duenas F.J."/>
            <person name="Sabat G."/>
            <person name="Salamov A."/>
            <person name="Samejima M."/>
            <person name="Schmutz J."/>
            <person name="Slot J.C."/>
            <person name="St John F."/>
            <person name="Stenlid J."/>
            <person name="Sun H."/>
            <person name="Sun S."/>
            <person name="Syed K."/>
            <person name="Tsang A."/>
            <person name="Wiebenga A."/>
            <person name="Young D."/>
            <person name="Pisabarro A."/>
            <person name="Eastwood D.C."/>
            <person name="Martin F."/>
            <person name="Cullen D."/>
            <person name="Grigoriev I.V."/>
            <person name="Hibbett D.S."/>
        </authorList>
    </citation>
    <scope>NUCLEOTIDE SEQUENCE</scope>
    <source>
        <strain evidence="10">FP-58527</strain>
    </source>
</reference>